<protein>
    <submittedName>
        <fullName evidence="6">Metallo-beta-lactamase domain protein</fullName>
    </submittedName>
</protein>
<keyword evidence="2" id="KW-0479">Metal-binding</keyword>
<dbReference type="Pfam" id="PF00753">
    <property type="entry name" value="Lactamase_B"/>
    <property type="match status" value="1"/>
</dbReference>
<keyword evidence="7" id="KW-1185">Reference proteome</keyword>
<accession>A0A3G9JYM4</accession>
<feature type="domain" description="Metallo-beta-lactamase" evidence="5">
    <location>
        <begin position="34"/>
        <end position="211"/>
    </location>
</feature>
<dbReference type="SMART" id="SM00849">
    <property type="entry name" value="Lactamase_B"/>
    <property type="match status" value="1"/>
</dbReference>
<dbReference type="InterPro" id="IPR001279">
    <property type="entry name" value="Metallo-B-lactamas"/>
</dbReference>
<evidence type="ECO:0000313" key="7">
    <source>
        <dbReference type="Proteomes" id="UP000273154"/>
    </source>
</evidence>
<dbReference type="RefSeq" id="WP_172596391.1">
    <property type="nucleotide sequence ID" value="NZ_AP019367.1"/>
</dbReference>
<name>A0A3G9JYM4_9ACTN</name>
<dbReference type="InterPro" id="IPR036866">
    <property type="entry name" value="RibonucZ/Hydroxyglut_hydro"/>
</dbReference>
<dbReference type="Proteomes" id="UP000273154">
    <property type="component" value="Chromosome"/>
</dbReference>
<dbReference type="GO" id="GO:0016787">
    <property type="term" value="F:hydrolase activity"/>
    <property type="evidence" value="ECO:0007669"/>
    <property type="project" value="UniProtKB-KW"/>
</dbReference>
<evidence type="ECO:0000256" key="4">
    <source>
        <dbReference type="ARBA" id="ARBA00022833"/>
    </source>
</evidence>
<dbReference type="GO" id="GO:0046872">
    <property type="term" value="F:metal ion binding"/>
    <property type="evidence" value="ECO:0007669"/>
    <property type="project" value="UniProtKB-KW"/>
</dbReference>
<reference evidence="7" key="1">
    <citation type="submission" date="2018-11" db="EMBL/GenBank/DDBJ databases">
        <title>Comparative genomics of Parolsenella catena and Libanicoccus massiliensis: Reclassification of Libanicoccus massiliensis as Parolsenella massiliensis comb. nov.</title>
        <authorList>
            <person name="Sakamoto M."/>
            <person name="Ikeyama N."/>
            <person name="Murakami T."/>
            <person name="Mori H."/>
            <person name="Yuki M."/>
            <person name="Ohkuma M."/>
        </authorList>
    </citation>
    <scope>NUCLEOTIDE SEQUENCE [LARGE SCALE GENOMIC DNA]</scope>
    <source>
        <strain evidence="7">JCM 31932</strain>
    </source>
</reference>
<dbReference type="PANTHER" id="PTHR46233">
    <property type="entry name" value="HYDROXYACYLGLUTATHIONE HYDROLASE GLOC"/>
    <property type="match status" value="1"/>
</dbReference>
<evidence type="ECO:0000256" key="3">
    <source>
        <dbReference type="ARBA" id="ARBA00022801"/>
    </source>
</evidence>
<dbReference type="InterPro" id="IPR051453">
    <property type="entry name" value="MBL_Glyoxalase_II"/>
</dbReference>
<dbReference type="GeneID" id="88849265"/>
<dbReference type="EMBL" id="AP019367">
    <property type="protein sequence ID" value="BBH50538.1"/>
    <property type="molecule type" value="Genomic_DNA"/>
</dbReference>
<dbReference type="SUPFAM" id="SSF56281">
    <property type="entry name" value="Metallo-hydrolase/oxidoreductase"/>
    <property type="match status" value="1"/>
</dbReference>
<evidence type="ECO:0000313" key="6">
    <source>
        <dbReference type="EMBL" id="BBH50538.1"/>
    </source>
</evidence>
<keyword evidence="3" id="KW-0378">Hydrolase</keyword>
<sequence length="235" mass="23972">MGEFWNTGRMAFDDVAGMADAALELRRFVVSPFSTNCYAVVSCGKAMVVDPGAEGARIAEALSDVDVELVVATHGHADHVGGVAALIAATGARFAINAADADLARHARRARAFGIEYDDDAPEPDELLVPGGTTGVGEARFRVVATPGHTPGGVTLVGQGTAAGLAFVGDTLFAGSAGRTDLAGGDPAALLSSLGTLARELPGETHVLTGHGDDTTIGWELRSNPYLQAASRTCA</sequence>
<proteinExistence type="predicted"/>
<gene>
    <name evidence="6" type="primary">gloB</name>
    <name evidence="6" type="ORF">Pcatena_11250</name>
</gene>
<dbReference type="PANTHER" id="PTHR46233:SF3">
    <property type="entry name" value="HYDROXYACYLGLUTATHIONE HYDROLASE GLOC"/>
    <property type="match status" value="1"/>
</dbReference>
<evidence type="ECO:0000256" key="2">
    <source>
        <dbReference type="ARBA" id="ARBA00022723"/>
    </source>
</evidence>
<dbReference type="CDD" id="cd06262">
    <property type="entry name" value="metallo-hydrolase-like_MBL-fold"/>
    <property type="match status" value="1"/>
</dbReference>
<dbReference type="KEGG" id="pcat:Pcatena_11250"/>
<keyword evidence="4" id="KW-0862">Zinc</keyword>
<dbReference type="Gene3D" id="3.60.15.10">
    <property type="entry name" value="Ribonuclease Z/Hydroxyacylglutathione hydrolase-like"/>
    <property type="match status" value="1"/>
</dbReference>
<organism evidence="6 7">
    <name type="scientific">Parolsenella catena</name>
    <dbReference type="NCBI Taxonomy" id="2003188"/>
    <lineage>
        <taxon>Bacteria</taxon>
        <taxon>Bacillati</taxon>
        <taxon>Actinomycetota</taxon>
        <taxon>Coriobacteriia</taxon>
        <taxon>Coriobacteriales</taxon>
        <taxon>Atopobiaceae</taxon>
        <taxon>Parolsenella</taxon>
    </lineage>
</organism>
<comment type="cofactor">
    <cofactor evidence="1">
        <name>Zn(2+)</name>
        <dbReference type="ChEBI" id="CHEBI:29105"/>
    </cofactor>
</comment>
<evidence type="ECO:0000259" key="5">
    <source>
        <dbReference type="SMART" id="SM00849"/>
    </source>
</evidence>
<evidence type="ECO:0000256" key="1">
    <source>
        <dbReference type="ARBA" id="ARBA00001947"/>
    </source>
</evidence>
<dbReference type="AlphaFoldDB" id="A0A3G9JYM4"/>